<evidence type="ECO:0000256" key="1">
    <source>
        <dbReference type="SAM" id="Coils"/>
    </source>
</evidence>
<keyword evidence="4" id="KW-1185">Reference proteome</keyword>
<dbReference type="EMBL" id="BSXT01019080">
    <property type="protein sequence ID" value="GMG17746.1"/>
    <property type="molecule type" value="Genomic_DNA"/>
</dbReference>
<accession>A0A9W6YJP3</accession>
<gene>
    <name evidence="3" type="ORF">Pfra01_003034600</name>
</gene>
<proteinExistence type="predicted"/>
<dbReference type="AlphaFoldDB" id="A0A9W6YJP3"/>
<keyword evidence="1" id="KW-0175">Coiled coil</keyword>
<comment type="caution">
    <text evidence="3">The sequence shown here is derived from an EMBL/GenBank/DDBJ whole genome shotgun (WGS) entry which is preliminary data.</text>
</comment>
<protein>
    <submittedName>
        <fullName evidence="3">Unnamed protein product</fullName>
    </submittedName>
</protein>
<evidence type="ECO:0000313" key="3">
    <source>
        <dbReference type="EMBL" id="GMG17746.1"/>
    </source>
</evidence>
<dbReference type="Pfam" id="PF07727">
    <property type="entry name" value="RVT_2"/>
    <property type="match status" value="1"/>
</dbReference>
<evidence type="ECO:0000259" key="2">
    <source>
        <dbReference type="Pfam" id="PF07727"/>
    </source>
</evidence>
<sequence length="173" mass="20034">MLTHSKLKKITNNKKQAKTTELEEQIDTTKELLNGIEDQEERKAHLSHVYTLLAIRHISEPKTYMAAMKLPEASHWDAAARSEYKSLMDNKTWILTTLPNGRRALLCRWVFVVKCKGDGSIDRYKARLVIKGFLQKYGIDYGEIFSPVIHMEVRRPLLTIATLLDLEIHRMDV</sequence>
<dbReference type="OrthoDB" id="95475at2759"/>
<name>A0A9W6YJP3_9STRA</name>
<reference evidence="3" key="1">
    <citation type="submission" date="2023-04" db="EMBL/GenBank/DDBJ databases">
        <title>Phytophthora fragariaefolia NBRC 109709.</title>
        <authorList>
            <person name="Ichikawa N."/>
            <person name="Sato H."/>
            <person name="Tonouchi N."/>
        </authorList>
    </citation>
    <scope>NUCLEOTIDE SEQUENCE</scope>
    <source>
        <strain evidence="3">NBRC 109709</strain>
    </source>
</reference>
<dbReference type="InterPro" id="IPR013103">
    <property type="entry name" value="RVT_2"/>
</dbReference>
<dbReference type="Proteomes" id="UP001165121">
    <property type="component" value="Unassembled WGS sequence"/>
</dbReference>
<evidence type="ECO:0000313" key="4">
    <source>
        <dbReference type="Proteomes" id="UP001165121"/>
    </source>
</evidence>
<feature type="coiled-coil region" evidence="1">
    <location>
        <begin position="12"/>
        <end position="39"/>
    </location>
</feature>
<organism evidence="3 4">
    <name type="scientific">Phytophthora fragariaefolia</name>
    <dbReference type="NCBI Taxonomy" id="1490495"/>
    <lineage>
        <taxon>Eukaryota</taxon>
        <taxon>Sar</taxon>
        <taxon>Stramenopiles</taxon>
        <taxon>Oomycota</taxon>
        <taxon>Peronosporomycetes</taxon>
        <taxon>Peronosporales</taxon>
        <taxon>Peronosporaceae</taxon>
        <taxon>Phytophthora</taxon>
    </lineage>
</organism>
<feature type="domain" description="Reverse transcriptase Ty1/copia-type" evidence="2">
    <location>
        <begin position="90"/>
        <end position="173"/>
    </location>
</feature>